<accession>A0A0B7AMY9</accession>
<dbReference type="EMBL" id="HACG01035327">
    <property type="protein sequence ID" value="CEK82192.1"/>
    <property type="molecule type" value="Transcribed_RNA"/>
</dbReference>
<dbReference type="EMBL" id="HACG01035329">
    <property type="protein sequence ID" value="CEK82194.1"/>
    <property type="molecule type" value="Transcribed_RNA"/>
</dbReference>
<gene>
    <name evidence="5" type="primary">ORF130146</name>
    <name evidence="1" type="synonym">ORF130094</name>
    <name evidence="2" type="synonym">ORF130101</name>
    <name evidence="3" type="synonym">ORF130107</name>
    <name evidence="4" type="synonym">ORF130112</name>
</gene>
<dbReference type="EMBL" id="HACG01035325">
    <property type="protein sequence ID" value="CEK82190.1"/>
    <property type="molecule type" value="Transcribed_RNA"/>
</dbReference>
<name>A0A0B7AMY9_9EUPU</name>
<dbReference type="EMBL" id="HACG01035333">
    <property type="protein sequence ID" value="CEK82198.1"/>
    <property type="molecule type" value="Transcribed_RNA"/>
</dbReference>
<evidence type="ECO:0000313" key="4">
    <source>
        <dbReference type="EMBL" id="CEK82194.1"/>
    </source>
</evidence>
<protein>
    <submittedName>
        <fullName evidence="5">Uncharacterized protein</fullName>
    </submittedName>
</protein>
<evidence type="ECO:0000313" key="5">
    <source>
        <dbReference type="EMBL" id="CEK82198.1"/>
    </source>
</evidence>
<proteinExistence type="predicted"/>
<dbReference type="EMBL" id="HACG01035328">
    <property type="protein sequence ID" value="CEK82193.1"/>
    <property type="molecule type" value="Transcribed_RNA"/>
</dbReference>
<organism evidence="5">
    <name type="scientific">Arion vulgaris</name>
    <dbReference type="NCBI Taxonomy" id="1028688"/>
    <lineage>
        <taxon>Eukaryota</taxon>
        <taxon>Metazoa</taxon>
        <taxon>Spiralia</taxon>
        <taxon>Lophotrochozoa</taxon>
        <taxon>Mollusca</taxon>
        <taxon>Gastropoda</taxon>
        <taxon>Heterobranchia</taxon>
        <taxon>Euthyneura</taxon>
        <taxon>Panpulmonata</taxon>
        <taxon>Eupulmonata</taxon>
        <taxon>Stylommatophora</taxon>
        <taxon>Helicina</taxon>
        <taxon>Arionoidea</taxon>
        <taxon>Arionidae</taxon>
        <taxon>Arion</taxon>
    </lineage>
</organism>
<reference evidence="5" key="1">
    <citation type="submission" date="2014-12" db="EMBL/GenBank/DDBJ databases">
        <title>Insight into the proteome of Arion vulgaris.</title>
        <authorList>
            <person name="Aradska J."/>
            <person name="Bulat T."/>
            <person name="Smidak R."/>
            <person name="Sarate P."/>
            <person name="Gangsoo J."/>
            <person name="Sialana F."/>
            <person name="Bilban M."/>
            <person name="Lubec G."/>
        </authorList>
    </citation>
    <scope>NUCLEOTIDE SEQUENCE</scope>
    <source>
        <tissue evidence="5">Skin</tissue>
    </source>
</reference>
<evidence type="ECO:0000313" key="3">
    <source>
        <dbReference type="EMBL" id="CEK82193.1"/>
    </source>
</evidence>
<sequence length="63" mass="7338">MSHVEKDYKQLVRQICVMSMYVGPTGRKYGLPSKAVLDTKDDFKHFLVHLSHLCCDLLTDRRI</sequence>
<evidence type="ECO:0000313" key="2">
    <source>
        <dbReference type="EMBL" id="CEK82192.1"/>
    </source>
</evidence>
<dbReference type="AlphaFoldDB" id="A0A0B7AMY9"/>
<evidence type="ECO:0000313" key="1">
    <source>
        <dbReference type="EMBL" id="CEK82190.1"/>
    </source>
</evidence>